<dbReference type="OrthoDB" id="793003at2"/>
<dbReference type="Gene3D" id="3.90.1140.10">
    <property type="entry name" value="Cyclic phosphodiesterase"/>
    <property type="match status" value="1"/>
</dbReference>
<organism evidence="1 2">
    <name type="scientific">Pontixanthobacter luteolus</name>
    <dbReference type="NCBI Taxonomy" id="295089"/>
    <lineage>
        <taxon>Bacteria</taxon>
        <taxon>Pseudomonadati</taxon>
        <taxon>Pseudomonadota</taxon>
        <taxon>Alphaproteobacteria</taxon>
        <taxon>Sphingomonadales</taxon>
        <taxon>Erythrobacteraceae</taxon>
        <taxon>Pontixanthobacter</taxon>
    </lineage>
</organism>
<dbReference type="EMBL" id="WTYP01000001">
    <property type="protein sequence ID" value="MXP46882.1"/>
    <property type="molecule type" value="Genomic_DNA"/>
</dbReference>
<evidence type="ECO:0000313" key="2">
    <source>
        <dbReference type="Proteomes" id="UP000471435"/>
    </source>
</evidence>
<dbReference type="Proteomes" id="UP000471435">
    <property type="component" value="Unassembled WGS sequence"/>
</dbReference>
<name>A0A6I4V4J2_9SPHN</name>
<dbReference type="InterPro" id="IPR009097">
    <property type="entry name" value="Cyclic_Pdiesterase"/>
</dbReference>
<protein>
    <submittedName>
        <fullName evidence="1">2'-5' RNA ligase family protein</fullName>
    </submittedName>
</protein>
<accession>A0A6I4V4J2</accession>
<sequence>MSDAPFIITAELPDGLGKWATDLRTRHFPPERNYLSAHVTLFHALPPSAEGEIKRALASISAENAPVEARLDGIMPLGKGTALKLSSSGILHIWEELADRFHGLLIPQDQQKPRLHVTIQNKVDPSEAKALQQQLELQVEPRDFRFSGLSLHIYRGGPWDFVRTYPFRG</sequence>
<dbReference type="SUPFAM" id="SSF55144">
    <property type="entry name" value="LigT-like"/>
    <property type="match status" value="1"/>
</dbReference>
<keyword evidence="1" id="KW-0436">Ligase</keyword>
<proteinExistence type="predicted"/>
<dbReference type="GO" id="GO:0016874">
    <property type="term" value="F:ligase activity"/>
    <property type="evidence" value="ECO:0007669"/>
    <property type="project" value="UniProtKB-KW"/>
</dbReference>
<evidence type="ECO:0000313" key="1">
    <source>
        <dbReference type="EMBL" id="MXP46882.1"/>
    </source>
</evidence>
<dbReference type="AlphaFoldDB" id="A0A6I4V4J2"/>
<comment type="caution">
    <text evidence="1">The sequence shown here is derived from an EMBL/GenBank/DDBJ whole genome shotgun (WGS) entry which is preliminary data.</text>
</comment>
<reference evidence="1 2" key="1">
    <citation type="submission" date="2019-12" db="EMBL/GenBank/DDBJ databases">
        <title>Genomic-based taxomic classification of the family Erythrobacteraceae.</title>
        <authorList>
            <person name="Xu L."/>
        </authorList>
    </citation>
    <scope>NUCLEOTIDE SEQUENCE [LARGE SCALE GENOMIC DNA]</scope>
    <source>
        <strain evidence="1 2">SW-109</strain>
    </source>
</reference>
<dbReference type="Pfam" id="PF13563">
    <property type="entry name" value="2_5_RNA_ligase2"/>
    <property type="match status" value="1"/>
</dbReference>
<gene>
    <name evidence="1" type="ORF">GRI43_05695</name>
</gene>
<keyword evidence="2" id="KW-1185">Reference proteome</keyword>